<dbReference type="NCBIfam" id="TIGR02467">
    <property type="entry name" value="CbiE"/>
    <property type="match status" value="1"/>
</dbReference>
<dbReference type="InterPro" id="IPR035996">
    <property type="entry name" value="4pyrrol_Methylase_sf"/>
</dbReference>
<reference evidence="7 8" key="1">
    <citation type="submission" date="2016-04" db="EMBL/GenBank/DDBJ databases">
        <title>Genome sequence of Methanobrevibacter curvatus DSM 11111.</title>
        <authorList>
            <person name="Poehlein A."/>
            <person name="Seedorf H."/>
            <person name="Daniel R."/>
        </authorList>
    </citation>
    <scope>NUCLEOTIDE SEQUENCE [LARGE SCALE GENOMIC DNA]</scope>
    <source>
        <strain evidence="7 8">DSM 11111</strain>
    </source>
</reference>
<dbReference type="OrthoDB" id="42238at2157"/>
<name>A0A166CAY8_9EURY</name>
<dbReference type="InterPro" id="IPR014776">
    <property type="entry name" value="4pyrrole_Mease_sub2"/>
</dbReference>
<evidence type="ECO:0000256" key="3">
    <source>
        <dbReference type="ARBA" id="ARBA00022603"/>
    </source>
</evidence>
<dbReference type="GO" id="GO:0008276">
    <property type="term" value="F:protein methyltransferase activity"/>
    <property type="evidence" value="ECO:0007669"/>
    <property type="project" value="InterPro"/>
</dbReference>
<keyword evidence="8" id="KW-1185">Reference proteome</keyword>
<dbReference type="Proteomes" id="UP000077245">
    <property type="component" value="Unassembled WGS sequence"/>
</dbReference>
<keyword evidence="2" id="KW-0169">Cobalamin biosynthesis</keyword>
<gene>
    <name evidence="7" type="primary">cbiF_1</name>
    <name evidence="7" type="ORF">MBCUR_09200</name>
</gene>
<dbReference type="EMBL" id="LWMV01000161">
    <property type="protein sequence ID" value="KZX12777.1"/>
    <property type="molecule type" value="Genomic_DNA"/>
</dbReference>
<dbReference type="RefSeq" id="WP_067090805.1">
    <property type="nucleotide sequence ID" value="NZ_LWMV01000161.1"/>
</dbReference>
<evidence type="ECO:0000313" key="7">
    <source>
        <dbReference type="EMBL" id="KZX12777.1"/>
    </source>
</evidence>
<dbReference type="GO" id="GO:0032259">
    <property type="term" value="P:methylation"/>
    <property type="evidence" value="ECO:0007669"/>
    <property type="project" value="UniProtKB-KW"/>
</dbReference>
<dbReference type="EC" id="2.1.1.271" evidence="7"/>
<dbReference type="PANTHER" id="PTHR43182">
    <property type="entry name" value="COBALT-PRECORRIN-6B C(15)-METHYLTRANSFERASE (DECARBOXYLATING)"/>
    <property type="match status" value="1"/>
</dbReference>
<dbReference type="STRING" id="49547.MBCUR_09200"/>
<dbReference type="SUPFAM" id="SSF53790">
    <property type="entry name" value="Tetrapyrrole methylase"/>
    <property type="match status" value="1"/>
</dbReference>
<accession>A0A166CAY8</accession>
<dbReference type="InterPro" id="IPR014777">
    <property type="entry name" value="4pyrrole_Mease_sub1"/>
</dbReference>
<feature type="domain" description="Tetrapyrrole methylase" evidence="6">
    <location>
        <begin position="3"/>
        <end position="206"/>
    </location>
</feature>
<evidence type="ECO:0000313" key="8">
    <source>
        <dbReference type="Proteomes" id="UP000077245"/>
    </source>
</evidence>
<dbReference type="Gene3D" id="3.30.950.10">
    <property type="entry name" value="Methyltransferase, Cobalt-precorrin-4 Transmethylase, Domain 2"/>
    <property type="match status" value="1"/>
</dbReference>
<sequence length="220" mass="24489">MSKLCIVGIGPGSKDYLTQIAIKTVENSDFVIGSQRALDLFENASQKIVFNVKNLEEFLYKSVDLVNEGFNVSLLSTGDPGFSGLLKPILRIAKEKNLDEKAIEVFPGISSLQLASAKTHIPWDEANIMTFHGRDDQSAILDIIENNSDTRESINSKSSIILPSKSVKDFAKFLIDSGVDENRKITVCERLSYLNEKIVDTTLKDILNSNFSYMCILVIY</sequence>
<dbReference type="InterPro" id="IPR000878">
    <property type="entry name" value="4pyrrol_Mease"/>
</dbReference>
<dbReference type="InterPro" id="IPR012818">
    <property type="entry name" value="CbiE"/>
</dbReference>
<dbReference type="NCBIfam" id="NF004459">
    <property type="entry name" value="PRK05787.2-2"/>
    <property type="match status" value="1"/>
</dbReference>
<dbReference type="PATRIC" id="fig|49547.3.peg.989"/>
<dbReference type="PANTHER" id="PTHR43182:SF1">
    <property type="entry name" value="COBALT-PRECORRIN-7 C(5)-METHYLTRANSFERASE"/>
    <property type="match status" value="1"/>
</dbReference>
<dbReference type="AlphaFoldDB" id="A0A166CAY8"/>
<evidence type="ECO:0000256" key="4">
    <source>
        <dbReference type="ARBA" id="ARBA00022679"/>
    </source>
</evidence>
<evidence type="ECO:0000256" key="1">
    <source>
        <dbReference type="ARBA" id="ARBA00004953"/>
    </source>
</evidence>
<keyword evidence="3 7" id="KW-0489">Methyltransferase</keyword>
<keyword evidence="5" id="KW-0949">S-adenosyl-L-methionine</keyword>
<dbReference type="GO" id="GO:0009236">
    <property type="term" value="P:cobalamin biosynthetic process"/>
    <property type="evidence" value="ECO:0007669"/>
    <property type="project" value="UniProtKB-UniPathway"/>
</dbReference>
<evidence type="ECO:0000256" key="5">
    <source>
        <dbReference type="ARBA" id="ARBA00022691"/>
    </source>
</evidence>
<evidence type="ECO:0000256" key="2">
    <source>
        <dbReference type="ARBA" id="ARBA00022573"/>
    </source>
</evidence>
<dbReference type="Pfam" id="PF00590">
    <property type="entry name" value="TP_methylase"/>
    <property type="match status" value="1"/>
</dbReference>
<comment type="caution">
    <text evidence="7">The sequence shown here is derived from an EMBL/GenBank/DDBJ whole genome shotgun (WGS) entry which is preliminary data.</text>
</comment>
<keyword evidence="4 7" id="KW-0808">Transferase</keyword>
<dbReference type="Gene3D" id="3.40.1010.10">
    <property type="entry name" value="Cobalt-precorrin-4 Transmethylase, Domain 1"/>
    <property type="match status" value="1"/>
</dbReference>
<dbReference type="UniPathway" id="UPA00148"/>
<dbReference type="InterPro" id="IPR050714">
    <property type="entry name" value="Cobalamin_biosynth_MTase"/>
</dbReference>
<dbReference type="CDD" id="cd11644">
    <property type="entry name" value="Precorrin-6Y-MT"/>
    <property type="match status" value="1"/>
</dbReference>
<comment type="pathway">
    <text evidence="1">Cofactor biosynthesis; adenosylcobalamin biosynthesis.</text>
</comment>
<protein>
    <submittedName>
        <fullName evidence="7">Cobalt-precorrin-4 C(11)-methyltransferase</fullName>
        <ecNumber evidence="7">2.1.1.271</ecNumber>
    </submittedName>
</protein>
<proteinExistence type="predicted"/>
<organism evidence="7 8">
    <name type="scientific">Methanobrevibacter curvatus</name>
    <dbReference type="NCBI Taxonomy" id="49547"/>
    <lineage>
        <taxon>Archaea</taxon>
        <taxon>Methanobacteriati</taxon>
        <taxon>Methanobacteriota</taxon>
        <taxon>Methanomada group</taxon>
        <taxon>Methanobacteria</taxon>
        <taxon>Methanobacteriales</taxon>
        <taxon>Methanobacteriaceae</taxon>
        <taxon>Methanobrevibacter</taxon>
    </lineage>
</organism>
<evidence type="ECO:0000259" key="6">
    <source>
        <dbReference type="Pfam" id="PF00590"/>
    </source>
</evidence>